<accession>A0AAE1V7N1</accession>
<proteinExistence type="predicted"/>
<comment type="caution">
    <text evidence="5">The sequence shown here is derived from an EMBL/GenBank/DDBJ whole genome shotgun (WGS) entry which is preliminary data.</text>
</comment>
<name>A0AAE1V7N1_9SOLA</name>
<dbReference type="InterPro" id="IPR011333">
    <property type="entry name" value="SKP1/BTB/POZ_sf"/>
</dbReference>
<dbReference type="CDD" id="cd14733">
    <property type="entry name" value="BACK"/>
    <property type="match status" value="1"/>
</dbReference>
<dbReference type="GO" id="GO:0042542">
    <property type="term" value="P:response to hydrogen peroxide"/>
    <property type="evidence" value="ECO:0007669"/>
    <property type="project" value="UniProtKB-ARBA"/>
</dbReference>
<dbReference type="InterPro" id="IPR000210">
    <property type="entry name" value="BTB/POZ_dom"/>
</dbReference>
<gene>
    <name evidence="5" type="ORF">RND71_021832</name>
</gene>
<sequence length="371" mass="41376">MVHDTRVMIDDDTSTTELVSNEIRWVYGPHEFLMGHVTDTAAACGPDIFLSTISLVQYLMASPEIDCPWSSLASESFSGCFNIRIEGIEGEDSGDTLDFVEDPRSPAYNVCNIPEPPPPPPGKICSRSITHRGRGKSDRVPKETRDTWDKLFKDGYGADVHIITGDGSVIPAHYTLVRVASPVLGNLLQQSKVKNGIRCIKIPGVPLDAVSIFIRFLYSAWYAKSFALCFLSYEEREMKKFVLHQLVLSHSYLVPSLKRVCIHLLEQGWLSPENVIDVLQLARNCDAPRLILVCIRMIVRNFKTISSSDGWKVMRRANPMLEQELLESVVEADMDGCRTIGPRDQMLKTIQGAVVFWCAGGSGPVFLQLQS</sequence>
<dbReference type="Pfam" id="PF00651">
    <property type="entry name" value="BTB"/>
    <property type="match status" value="1"/>
</dbReference>
<dbReference type="AlphaFoldDB" id="A0AAE1V7N1"/>
<dbReference type="Gene3D" id="3.30.710.10">
    <property type="entry name" value="Potassium Channel Kv1.1, Chain A"/>
    <property type="match status" value="1"/>
</dbReference>
<evidence type="ECO:0000313" key="5">
    <source>
        <dbReference type="EMBL" id="KAK4359603.1"/>
    </source>
</evidence>
<reference evidence="5" key="1">
    <citation type="submission" date="2023-12" db="EMBL/GenBank/DDBJ databases">
        <title>Genome assembly of Anisodus tanguticus.</title>
        <authorList>
            <person name="Wang Y.-J."/>
        </authorList>
    </citation>
    <scope>NUCLEOTIDE SEQUENCE</scope>
    <source>
        <strain evidence="5">KB-2021</strain>
        <tissue evidence="5">Leaf</tissue>
    </source>
</reference>
<dbReference type="EMBL" id="JAVYJV010000011">
    <property type="protein sequence ID" value="KAK4359603.1"/>
    <property type="molecule type" value="Genomic_DNA"/>
</dbReference>
<dbReference type="Gene3D" id="1.25.40.420">
    <property type="match status" value="1"/>
</dbReference>
<dbReference type="PANTHER" id="PTHR46287">
    <property type="entry name" value="BTB/POZ AND TAZ DOMAIN-CONTAINING PROTEIN 3-RELATED"/>
    <property type="match status" value="1"/>
</dbReference>
<dbReference type="FunFam" id="1.25.40.420:FF:000012">
    <property type="entry name" value="BTB/POZ and TAZ domain-containing protein 2"/>
    <property type="match status" value="1"/>
</dbReference>
<dbReference type="GO" id="GO:0005516">
    <property type="term" value="F:calmodulin binding"/>
    <property type="evidence" value="ECO:0007669"/>
    <property type="project" value="UniProtKB-ARBA"/>
</dbReference>
<evidence type="ECO:0000256" key="1">
    <source>
        <dbReference type="ARBA" id="ARBA00004906"/>
    </source>
</evidence>
<evidence type="ECO:0000313" key="6">
    <source>
        <dbReference type="Proteomes" id="UP001291623"/>
    </source>
</evidence>
<comment type="pathway">
    <text evidence="1">Protein modification; protein ubiquitination.</text>
</comment>
<dbReference type="PANTHER" id="PTHR46287:SF18">
    <property type="entry name" value="BTB DOMAIN-CONTAINING PROTEIN"/>
    <property type="match status" value="1"/>
</dbReference>
<dbReference type="GO" id="GO:0006355">
    <property type="term" value="P:regulation of DNA-templated transcription"/>
    <property type="evidence" value="ECO:0007669"/>
    <property type="project" value="UniProtKB-ARBA"/>
</dbReference>
<dbReference type="GO" id="GO:0009725">
    <property type="term" value="P:response to hormone"/>
    <property type="evidence" value="ECO:0007669"/>
    <property type="project" value="UniProtKB-ARBA"/>
</dbReference>
<protein>
    <recommendedName>
        <fullName evidence="4">BTB domain-containing protein</fullName>
    </recommendedName>
</protein>
<evidence type="ECO:0000259" key="4">
    <source>
        <dbReference type="PROSITE" id="PS50097"/>
    </source>
</evidence>
<evidence type="ECO:0000256" key="2">
    <source>
        <dbReference type="ARBA" id="ARBA00022723"/>
    </source>
</evidence>
<evidence type="ECO:0000256" key="3">
    <source>
        <dbReference type="SAM" id="MobiDB-lite"/>
    </source>
</evidence>
<keyword evidence="2" id="KW-0479">Metal-binding</keyword>
<dbReference type="Proteomes" id="UP001291623">
    <property type="component" value="Unassembled WGS sequence"/>
</dbReference>
<dbReference type="SUPFAM" id="SSF54695">
    <property type="entry name" value="POZ domain"/>
    <property type="match status" value="1"/>
</dbReference>
<feature type="domain" description="BTB" evidence="4">
    <location>
        <begin position="158"/>
        <end position="219"/>
    </location>
</feature>
<keyword evidence="6" id="KW-1185">Reference proteome</keyword>
<feature type="region of interest" description="Disordered" evidence="3">
    <location>
        <begin position="121"/>
        <end position="141"/>
    </location>
</feature>
<dbReference type="GO" id="GO:0046872">
    <property type="term" value="F:metal ion binding"/>
    <property type="evidence" value="ECO:0007669"/>
    <property type="project" value="UniProtKB-KW"/>
</dbReference>
<dbReference type="InterPro" id="IPR044513">
    <property type="entry name" value="BT1/2/3/4/5"/>
</dbReference>
<dbReference type="GO" id="GO:0009751">
    <property type="term" value="P:response to salicylic acid"/>
    <property type="evidence" value="ECO:0007669"/>
    <property type="project" value="UniProtKB-ARBA"/>
</dbReference>
<dbReference type="PROSITE" id="PS50097">
    <property type="entry name" value="BTB"/>
    <property type="match status" value="1"/>
</dbReference>
<organism evidence="5 6">
    <name type="scientific">Anisodus tanguticus</name>
    <dbReference type="NCBI Taxonomy" id="243964"/>
    <lineage>
        <taxon>Eukaryota</taxon>
        <taxon>Viridiplantae</taxon>
        <taxon>Streptophyta</taxon>
        <taxon>Embryophyta</taxon>
        <taxon>Tracheophyta</taxon>
        <taxon>Spermatophyta</taxon>
        <taxon>Magnoliopsida</taxon>
        <taxon>eudicotyledons</taxon>
        <taxon>Gunneridae</taxon>
        <taxon>Pentapetalae</taxon>
        <taxon>asterids</taxon>
        <taxon>lamiids</taxon>
        <taxon>Solanales</taxon>
        <taxon>Solanaceae</taxon>
        <taxon>Solanoideae</taxon>
        <taxon>Hyoscyameae</taxon>
        <taxon>Anisodus</taxon>
    </lineage>
</organism>